<dbReference type="SUPFAM" id="SSF52402">
    <property type="entry name" value="Adenine nucleotide alpha hydrolases-like"/>
    <property type="match status" value="1"/>
</dbReference>
<dbReference type="Gene3D" id="3.30.1330.40">
    <property type="entry name" value="RutC-like"/>
    <property type="match status" value="2"/>
</dbReference>
<sequence>MEFVCLFSGDDEVEDLYILLRDIKTRYPTLKAVSTGAIFSTYQRSRVESVATRLNLTVLSYLWQVPQIDVMGKVAEHGIQANVAKVQSAGLDSTSLWKTTTFMMDDFLKLESKFGFNVAGEGGEYETLVTDCPRYTFGSLSVTDLKIQNEDGGEGAYVKVESWEIVWKVGKKVRERLGIEQGDVWVSDGKGGYRVDKEGGRIENGGGEEEIETREGGRGGMEGWGRDIMETTTPKPPTTPTPTTNLQTPAKTPSYTLHEGGLLSVSKICPPPPPPGSSSTVVSELLSILSSLSCLLKSLNMTPQDVVSSHLYLTDITDFRILNVYYERFFGTVLPPSRSCVGTGVGVNDWGAKVSLDIIAQKGSGMYNRGGDEGVFEHYRLRETLHVQGISTWAPVCVGPYSQSNTLRGSLTIVAGLVGLVPESMKIVEGGWKVQLGDDGNVKVGCKVRFVRGCLGAVWCDVSAARGEGDEDDGPTKAVFKAMSAVGEAVKRANIRMGNLLNVRVYMVGGNEGRWKVRDVEAAVRMVRRGLGLRFAVCVVPVLGLGGGKDLMVQAMACDLAHAETEMWLKTGRE</sequence>
<dbReference type="InterPro" id="IPR002761">
    <property type="entry name" value="Diphthami_syn_dom"/>
</dbReference>
<protein>
    <recommendedName>
        <fullName evidence="2">Diphthine--ammonia ligase</fullName>
        <ecNumber evidence="1">6.3.1.14</ecNumber>
    </recommendedName>
    <alternativeName>
        <fullName evidence="3">Diphthamide synthase</fullName>
    </alternativeName>
    <alternativeName>
        <fullName evidence="4">Diphthamide synthetase</fullName>
    </alternativeName>
</protein>
<dbReference type="InterPro" id="IPR030662">
    <property type="entry name" value="DPH6/MJ0570"/>
</dbReference>
<gene>
    <name evidence="8" type="ORF">TrCOL_g628</name>
</gene>
<evidence type="ECO:0000256" key="4">
    <source>
        <dbReference type="ARBA" id="ARBA00031552"/>
    </source>
</evidence>
<dbReference type="SUPFAM" id="SSF55298">
    <property type="entry name" value="YjgF-like"/>
    <property type="match status" value="1"/>
</dbReference>
<dbReference type="PANTHER" id="PTHR12196">
    <property type="entry name" value="DOMAIN OF UNKNOWN FUNCTION 71 DUF71 -CONTAINING PROTEIN"/>
    <property type="match status" value="1"/>
</dbReference>
<keyword evidence="9" id="KW-1185">Reference proteome</keyword>
<dbReference type="OrthoDB" id="686384at2759"/>
<comment type="catalytic activity">
    <reaction evidence="5">
        <text>diphthine-[translation elongation factor 2] + NH4(+) + ATP = diphthamide-[translation elongation factor 2] + AMP + diphosphate + H(+)</text>
        <dbReference type="Rhea" id="RHEA:19753"/>
        <dbReference type="Rhea" id="RHEA-COMP:10172"/>
        <dbReference type="Rhea" id="RHEA-COMP:10174"/>
        <dbReference type="ChEBI" id="CHEBI:15378"/>
        <dbReference type="ChEBI" id="CHEBI:16692"/>
        <dbReference type="ChEBI" id="CHEBI:28938"/>
        <dbReference type="ChEBI" id="CHEBI:30616"/>
        <dbReference type="ChEBI" id="CHEBI:33019"/>
        <dbReference type="ChEBI" id="CHEBI:82696"/>
        <dbReference type="ChEBI" id="CHEBI:456215"/>
        <dbReference type="EC" id="6.3.1.14"/>
    </reaction>
</comment>
<evidence type="ECO:0000313" key="8">
    <source>
        <dbReference type="EMBL" id="GMI47991.1"/>
    </source>
</evidence>
<dbReference type="Gene3D" id="3.40.50.620">
    <property type="entry name" value="HUPs"/>
    <property type="match status" value="1"/>
</dbReference>
<dbReference type="EMBL" id="BRYA01000368">
    <property type="protein sequence ID" value="GMI47991.1"/>
    <property type="molecule type" value="Genomic_DNA"/>
</dbReference>
<dbReference type="EC" id="6.3.1.14" evidence="1"/>
<name>A0A9W7GNH0_9STRA</name>
<feature type="region of interest" description="Disordered" evidence="6">
    <location>
        <begin position="196"/>
        <end position="223"/>
    </location>
</feature>
<dbReference type="GO" id="GO:0017178">
    <property type="term" value="F:diphthine-ammonia ligase activity"/>
    <property type="evidence" value="ECO:0007669"/>
    <property type="project" value="UniProtKB-EC"/>
</dbReference>
<dbReference type="Pfam" id="PF01902">
    <property type="entry name" value="Diphthami_syn_2"/>
    <property type="match status" value="1"/>
</dbReference>
<dbReference type="InterPro" id="IPR035959">
    <property type="entry name" value="RutC-like_sf"/>
</dbReference>
<dbReference type="Gene3D" id="3.90.1490.10">
    <property type="entry name" value="putative n-type atp pyrophosphatase, domain 2"/>
    <property type="match status" value="1"/>
</dbReference>
<dbReference type="GO" id="GO:0017183">
    <property type="term" value="P:protein histidyl modification to diphthamide"/>
    <property type="evidence" value="ECO:0007669"/>
    <property type="project" value="TreeGrafter"/>
</dbReference>
<evidence type="ECO:0000256" key="6">
    <source>
        <dbReference type="SAM" id="MobiDB-lite"/>
    </source>
</evidence>
<accession>A0A9W7GNH0</accession>
<dbReference type="PANTHER" id="PTHR12196:SF2">
    <property type="entry name" value="DIPHTHINE--AMMONIA LIGASE"/>
    <property type="match status" value="1"/>
</dbReference>
<evidence type="ECO:0000259" key="7">
    <source>
        <dbReference type="Pfam" id="PF01902"/>
    </source>
</evidence>
<comment type="caution">
    <text evidence="8">The sequence shown here is derived from an EMBL/GenBank/DDBJ whole genome shotgun (WGS) entry which is preliminary data.</text>
</comment>
<evidence type="ECO:0000256" key="2">
    <source>
        <dbReference type="ARBA" id="ARBA00018426"/>
    </source>
</evidence>
<evidence type="ECO:0000256" key="3">
    <source>
        <dbReference type="ARBA" id="ARBA00029814"/>
    </source>
</evidence>
<proteinExistence type="predicted"/>
<evidence type="ECO:0000256" key="1">
    <source>
        <dbReference type="ARBA" id="ARBA00012089"/>
    </source>
</evidence>
<dbReference type="InterPro" id="IPR014729">
    <property type="entry name" value="Rossmann-like_a/b/a_fold"/>
</dbReference>
<feature type="domain" description="Diphthamide synthase" evidence="7">
    <location>
        <begin position="10"/>
        <end position="148"/>
    </location>
</feature>
<dbReference type="InterPro" id="IPR006175">
    <property type="entry name" value="YjgF/YER057c/UK114"/>
</dbReference>
<organism evidence="8 9">
    <name type="scientific">Triparma columacea</name>
    <dbReference type="NCBI Taxonomy" id="722753"/>
    <lineage>
        <taxon>Eukaryota</taxon>
        <taxon>Sar</taxon>
        <taxon>Stramenopiles</taxon>
        <taxon>Ochrophyta</taxon>
        <taxon>Bolidophyceae</taxon>
        <taxon>Parmales</taxon>
        <taxon>Triparmaceae</taxon>
        <taxon>Triparma</taxon>
    </lineage>
</organism>
<evidence type="ECO:0000256" key="5">
    <source>
        <dbReference type="ARBA" id="ARBA00048108"/>
    </source>
</evidence>
<evidence type="ECO:0000313" key="9">
    <source>
        <dbReference type="Proteomes" id="UP001165065"/>
    </source>
</evidence>
<feature type="region of interest" description="Disordered" evidence="6">
    <location>
        <begin position="231"/>
        <end position="250"/>
    </location>
</feature>
<dbReference type="Pfam" id="PF01042">
    <property type="entry name" value="Ribonuc_L-PSP"/>
    <property type="match status" value="1"/>
</dbReference>
<dbReference type="CDD" id="cd01994">
    <property type="entry name" value="AANH_PF0828-like"/>
    <property type="match status" value="1"/>
</dbReference>
<reference evidence="9" key="1">
    <citation type="journal article" date="2023" name="Commun. Biol.">
        <title>Genome analysis of Parmales, the sister group of diatoms, reveals the evolutionary specialization of diatoms from phago-mixotrophs to photoautotrophs.</title>
        <authorList>
            <person name="Ban H."/>
            <person name="Sato S."/>
            <person name="Yoshikawa S."/>
            <person name="Yamada K."/>
            <person name="Nakamura Y."/>
            <person name="Ichinomiya M."/>
            <person name="Sato N."/>
            <person name="Blanc-Mathieu R."/>
            <person name="Endo H."/>
            <person name="Kuwata A."/>
            <person name="Ogata H."/>
        </authorList>
    </citation>
    <scope>NUCLEOTIDE SEQUENCE [LARGE SCALE GENOMIC DNA]</scope>
</reference>
<dbReference type="AlphaFoldDB" id="A0A9W7GNH0"/>
<dbReference type="Proteomes" id="UP001165065">
    <property type="component" value="Unassembled WGS sequence"/>
</dbReference>